<proteinExistence type="predicted"/>
<dbReference type="PANTHER" id="PTHR46796">
    <property type="entry name" value="HTH-TYPE TRANSCRIPTIONAL ACTIVATOR RHAS-RELATED"/>
    <property type="match status" value="1"/>
</dbReference>
<sequence>MHPGPLELLPHGGQIMDPGRIPDVRQPVVERHVQAHALVLPGGSWDSPLPGLLAGEIHREAPGQDVVLDWLLDLLLIAVLREWFSRPGADGPSWFAAQSDPVVGPALRLLQETPAHPWTVAELAAGTGVSRAALSRRFTDLVGEPPMAYLTSWRLTLAADLLREPDATVAAVARRVGYGSPFALSAAFKRVRGISPQQHRETIAAS</sequence>
<keyword evidence="1" id="KW-0805">Transcription regulation</keyword>
<dbReference type="SMART" id="SM00342">
    <property type="entry name" value="HTH_ARAC"/>
    <property type="match status" value="1"/>
</dbReference>
<evidence type="ECO:0000259" key="4">
    <source>
        <dbReference type="PROSITE" id="PS01124"/>
    </source>
</evidence>
<dbReference type="InterPro" id="IPR050204">
    <property type="entry name" value="AraC_XylS_family_regulators"/>
</dbReference>
<evidence type="ECO:0000256" key="3">
    <source>
        <dbReference type="ARBA" id="ARBA00023163"/>
    </source>
</evidence>
<dbReference type="InterPro" id="IPR018060">
    <property type="entry name" value="HTH_AraC"/>
</dbReference>
<feature type="domain" description="HTH araC/xylS-type" evidence="4">
    <location>
        <begin position="104"/>
        <end position="202"/>
    </location>
</feature>
<evidence type="ECO:0000313" key="5">
    <source>
        <dbReference type="EMBL" id="MBY8877893.1"/>
    </source>
</evidence>
<comment type="caution">
    <text evidence="5">The sequence shown here is derived from an EMBL/GenBank/DDBJ whole genome shotgun (WGS) entry which is preliminary data.</text>
</comment>
<keyword evidence="3" id="KW-0804">Transcription</keyword>
<dbReference type="SUPFAM" id="SSF46689">
    <property type="entry name" value="Homeodomain-like"/>
    <property type="match status" value="2"/>
</dbReference>
<evidence type="ECO:0000256" key="2">
    <source>
        <dbReference type="ARBA" id="ARBA00023125"/>
    </source>
</evidence>
<dbReference type="Pfam" id="PF12833">
    <property type="entry name" value="HTH_18"/>
    <property type="match status" value="1"/>
</dbReference>
<evidence type="ECO:0000313" key="6">
    <source>
        <dbReference type="Proteomes" id="UP000778578"/>
    </source>
</evidence>
<dbReference type="InterPro" id="IPR009057">
    <property type="entry name" value="Homeodomain-like_sf"/>
</dbReference>
<reference evidence="5 6" key="1">
    <citation type="submission" date="2021-08" db="EMBL/GenBank/DDBJ databases">
        <title>WGS of actinomycetes from Thailand.</title>
        <authorList>
            <person name="Thawai C."/>
        </authorList>
    </citation>
    <scope>NUCLEOTIDE SEQUENCE [LARGE SCALE GENOMIC DNA]</scope>
    <source>
        <strain evidence="5 6">PLK6-54</strain>
    </source>
</reference>
<dbReference type="PROSITE" id="PS00041">
    <property type="entry name" value="HTH_ARAC_FAMILY_1"/>
    <property type="match status" value="1"/>
</dbReference>
<gene>
    <name evidence="5" type="ORF">K7862_09670</name>
</gene>
<dbReference type="Pfam" id="PF12852">
    <property type="entry name" value="Cupin_6"/>
    <property type="match status" value="1"/>
</dbReference>
<dbReference type="PROSITE" id="PS01124">
    <property type="entry name" value="HTH_ARAC_FAMILY_2"/>
    <property type="match status" value="1"/>
</dbReference>
<dbReference type="InterPro" id="IPR032783">
    <property type="entry name" value="AraC_lig"/>
</dbReference>
<keyword evidence="2" id="KW-0238">DNA-binding</keyword>
<name>A0ABS7Q4K9_9ACTN</name>
<organism evidence="5 6">
    <name type="scientific">Actinacidiphila acidipaludis</name>
    <dbReference type="NCBI Taxonomy" id="2873382"/>
    <lineage>
        <taxon>Bacteria</taxon>
        <taxon>Bacillati</taxon>
        <taxon>Actinomycetota</taxon>
        <taxon>Actinomycetes</taxon>
        <taxon>Kitasatosporales</taxon>
        <taxon>Streptomycetaceae</taxon>
        <taxon>Actinacidiphila</taxon>
    </lineage>
</organism>
<dbReference type="PANTHER" id="PTHR46796:SF13">
    <property type="entry name" value="HTH-TYPE TRANSCRIPTIONAL ACTIVATOR RHAS"/>
    <property type="match status" value="1"/>
</dbReference>
<accession>A0ABS7Q4K9</accession>
<dbReference type="EMBL" id="JAINZZ010000008">
    <property type="protein sequence ID" value="MBY8877893.1"/>
    <property type="molecule type" value="Genomic_DNA"/>
</dbReference>
<dbReference type="Proteomes" id="UP000778578">
    <property type="component" value="Unassembled WGS sequence"/>
</dbReference>
<dbReference type="Gene3D" id="1.10.10.60">
    <property type="entry name" value="Homeodomain-like"/>
    <property type="match status" value="2"/>
</dbReference>
<keyword evidence="6" id="KW-1185">Reference proteome</keyword>
<protein>
    <submittedName>
        <fullName evidence="5">AraC family transcriptional regulator</fullName>
    </submittedName>
</protein>
<dbReference type="InterPro" id="IPR018062">
    <property type="entry name" value="HTH_AraC-typ_CS"/>
</dbReference>
<evidence type="ECO:0000256" key="1">
    <source>
        <dbReference type="ARBA" id="ARBA00023015"/>
    </source>
</evidence>